<accession>A0A3B5MY58</accession>
<dbReference type="Proteomes" id="UP000261380">
    <property type="component" value="Unplaced"/>
</dbReference>
<dbReference type="InterPro" id="IPR052840">
    <property type="entry name" value="U7_snRNA_Sm-like"/>
</dbReference>
<dbReference type="PANTHER" id="PTHR21196:SF1">
    <property type="entry name" value="U7 SNRNA-ASSOCIATED SM-LIKE PROTEIN LSM10"/>
    <property type="match status" value="1"/>
</dbReference>
<dbReference type="InterPro" id="IPR047575">
    <property type="entry name" value="Sm"/>
</dbReference>
<evidence type="ECO:0000259" key="2">
    <source>
        <dbReference type="PROSITE" id="PS52002"/>
    </source>
</evidence>
<reference evidence="3" key="1">
    <citation type="submission" date="2025-08" db="UniProtKB">
        <authorList>
            <consortium name="Ensembl"/>
        </authorList>
    </citation>
    <scope>IDENTIFICATION</scope>
</reference>
<dbReference type="PROSITE" id="PS52002">
    <property type="entry name" value="SM"/>
    <property type="match status" value="1"/>
</dbReference>
<dbReference type="GO" id="GO:0071254">
    <property type="term" value="C:cytoplasmic U snRNP body"/>
    <property type="evidence" value="ECO:0007669"/>
    <property type="project" value="TreeGrafter"/>
</dbReference>
<feature type="compositionally biased region" description="Basic and acidic residues" evidence="1">
    <location>
        <begin position="122"/>
        <end position="131"/>
    </location>
</feature>
<keyword evidence="4" id="KW-1185">Reference proteome</keyword>
<dbReference type="InterPro" id="IPR010920">
    <property type="entry name" value="LSM_dom_sf"/>
</dbReference>
<reference evidence="3" key="2">
    <citation type="submission" date="2025-09" db="UniProtKB">
        <authorList>
            <consortium name="Ensembl"/>
        </authorList>
    </citation>
    <scope>IDENTIFICATION</scope>
</reference>
<evidence type="ECO:0000256" key="1">
    <source>
        <dbReference type="SAM" id="MobiDB-lite"/>
    </source>
</evidence>
<dbReference type="SUPFAM" id="SSF50182">
    <property type="entry name" value="Sm-like ribonucleoproteins"/>
    <property type="match status" value="1"/>
</dbReference>
<dbReference type="GO" id="GO:0071208">
    <property type="term" value="F:histone pre-mRNA DCP binding"/>
    <property type="evidence" value="ECO:0007669"/>
    <property type="project" value="TreeGrafter"/>
</dbReference>
<evidence type="ECO:0000313" key="4">
    <source>
        <dbReference type="Proteomes" id="UP000261380"/>
    </source>
</evidence>
<dbReference type="CDD" id="cd01733">
    <property type="entry name" value="LSm10"/>
    <property type="match status" value="1"/>
</dbReference>
<protein>
    <submittedName>
        <fullName evidence="3">LSM10, U7 small nuclear RNA associated</fullName>
    </submittedName>
</protein>
<feature type="domain" description="Sm" evidence="2">
    <location>
        <begin position="25"/>
        <end position="97"/>
    </location>
</feature>
<dbReference type="GeneTree" id="ENSGT00510000048364"/>
<organism evidence="3 4">
    <name type="scientific">Xiphophorus couchianus</name>
    <name type="common">Monterrey platyfish</name>
    <dbReference type="NCBI Taxonomy" id="32473"/>
    <lineage>
        <taxon>Eukaryota</taxon>
        <taxon>Metazoa</taxon>
        <taxon>Chordata</taxon>
        <taxon>Craniata</taxon>
        <taxon>Vertebrata</taxon>
        <taxon>Euteleostomi</taxon>
        <taxon>Actinopterygii</taxon>
        <taxon>Neopterygii</taxon>
        <taxon>Teleostei</taxon>
        <taxon>Neoteleostei</taxon>
        <taxon>Acanthomorphata</taxon>
        <taxon>Ovalentaria</taxon>
        <taxon>Atherinomorphae</taxon>
        <taxon>Cyprinodontiformes</taxon>
        <taxon>Poeciliidae</taxon>
        <taxon>Poeciliinae</taxon>
        <taxon>Xiphophorus</taxon>
    </lineage>
</organism>
<dbReference type="Pfam" id="PF01423">
    <property type="entry name" value="LSM"/>
    <property type="match status" value="1"/>
</dbReference>
<feature type="region of interest" description="Disordered" evidence="1">
    <location>
        <begin position="118"/>
        <end position="159"/>
    </location>
</feature>
<dbReference type="Gene3D" id="2.30.30.100">
    <property type="match status" value="1"/>
</dbReference>
<dbReference type="GO" id="GO:0071209">
    <property type="term" value="F:U7 snRNA binding"/>
    <property type="evidence" value="ECO:0007669"/>
    <property type="project" value="TreeGrafter"/>
</dbReference>
<dbReference type="AlphaFoldDB" id="A0A3B5MY58"/>
<feature type="compositionally biased region" description="Low complexity" evidence="1">
    <location>
        <begin position="141"/>
        <end position="159"/>
    </location>
</feature>
<sequence>MDPGDPGPCGDAAGSIRERTIAENSLVVLLQGLQGHVTTVELRDESTAVGRVLSVDAFMNVRLEGVVFRDRRGRALRLQQLFVTGRNVRYVHVPDRVDILQTVQNQLARIHRVRNFASQGGGRREFSDKHPGGPSPAFKGSSSPTQLLQTSQQQLANSC</sequence>
<dbReference type="STRING" id="32473.ENSXCOP00000025140"/>
<dbReference type="PANTHER" id="PTHR21196">
    <property type="entry name" value="U7 SNRNA-ASSOCIATED SM-LIKE PROTEIN LSM10"/>
    <property type="match status" value="1"/>
</dbReference>
<proteinExistence type="predicted"/>
<evidence type="ECO:0000313" key="3">
    <source>
        <dbReference type="Ensembl" id="ENSXCOP00000025140.1"/>
    </source>
</evidence>
<dbReference type="InterPro" id="IPR001163">
    <property type="entry name" value="Sm_dom_euk/arc"/>
</dbReference>
<name>A0A3B5MY58_9TELE</name>
<dbReference type="GO" id="GO:0006398">
    <property type="term" value="P:mRNA 3'-end processing by stem-loop binding and cleavage"/>
    <property type="evidence" value="ECO:0007669"/>
    <property type="project" value="TreeGrafter"/>
</dbReference>
<dbReference type="SMART" id="SM00651">
    <property type="entry name" value="Sm"/>
    <property type="match status" value="1"/>
</dbReference>
<dbReference type="Ensembl" id="ENSXCOT00000025445.1">
    <property type="protein sequence ID" value="ENSXCOP00000025140.1"/>
    <property type="gene ID" value="ENSXCOG00000018776.1"/>
</dbReference>
<dbReference type="GO" id="GO:0016604">
    <property type="term" value="C:nuclear body"/>
    <property type="evidence" value="ECO:0007669"/>
    <property type="project" value="TreeGrafter"/>
</dbReference>